<organism evidence="1 2">
    <name type="scientific">Alkaliphilus metalliredigens (strain QYMF)</name>
    <dbReference type="NCBI Taxonomy" id="293826"/>
    <lineage>
        <taxon>Bacteria</taxon>
        <taxon>Bacillati</taxon>
        <taxon>Bacillota</taxon>
        <taxon>Clostridia</taxon>
        <taxon>Peptostreptococcales</taxon>
        <taxon>Natronincolaceae</taxon>
        <taxon>Alkaliphilus</taxon>
    </lineage>
</organism>
<dbReference type="InterPro" id="IPR047755">
    <property type="entry name" value="OrtA"/>
</dbReference>
<evidence type="ECO:0000313" key="2">
    <source>
        <dbReference type="Proteomes" id="UP000001572"/>
    </source>
</evidence>
<protein>
    <recommendedName>
        <fullName evidence="3">2-amino-4-ketopentanoate thiolase, alpha subunit</fullName>
    </recommendedName>
</protein>
<dbReference type="HOGENOM" id="CLU_2286677_0_0_9"/>
<dbReference type="Pfam" id="PF22010">
    <property type="entry name" value="OrtA"/>
    <property type="match status" value="1"/>
</dbReference>
<proteinExistence type="predicted"/>
<reference evidence="2" key="1">
    <citation type="journal article" date="2016" name="Genome Announc.">
        <title>Complete genome sequence of Alkaliphilus metalliredigens strain QYMF, an alkaliphilic and metal-reducing bacterium isolated from borax-contaminated leachate ponds.</title>
        <authorList>
            <person name="Hwang C."/>
            <person name="Copeland A."/>
            <person name="Lucas S."/>
            <person name="Lapidus A."/>
            <person name="Barry K."/>
            <person name="Detter J.C."/>
            <person name="Glavina Del Rio T."/>
            <person name="Hammon N."/>
            <person name="Israni S."/>
            <person name="Dalin E."/>
            <person name="Tice H."/>
            <person name="Pitluck S."/>
            <person name="Chertkov O."/>
            <person name="Brettin T."/>
            <person name="Bruce D."/>
            <person name="Han C."/>
            <person name="Schmutz J."/>
            <person name="Larimer F."/>
            <person name="Land M.L."/>
            <person name="Hauser L."/>
            <person name="Kyrpides N."/>
            <person name="Mikhailova N."/>
            <person name="Ye Q."/>
            <person name="Zhou J."/>
            <person name="Richardson P."/>
            <person name="Fields M.W."/>
        </authorList>
    </citation>
    <scope>NUCLEOTIDE SEQUENCE [LARGE SCALE GENOMIC DNA]</scope>
    <source>
        <strain evidence="2">QYMF</strain>
    </source>
</reference>
<dbReference type="STRING" id="293826.Amet_2368"/>
<keyword evidence="2" id="KW-1185">Reference proteome</keyword>
<evidence type="ECO:0000313" key="1">
    <source>
        <dbReference type="EMBL" id="ABR48522.1"/>
    </source>
</evidence>
<dbReference type="KEGG" id="amt:Amet_2368"/>
<dbReference type="RefSeq" id="WP_012063497.1">
    <property type="nucleotide sequence ID" value="NC_009633.1"/>
</dbReference>
<dbReference type="EMBL" id="CP000724">
    <property type="protein sequence ID" value="ABR48522.1"/>
    <property type="molecule type" value="Genomic_DNA"/>
</dbReference>
<dbReference type="Proteomes" id="UP000001572">
    <property type="component" value="Chromosome"/>
</dbReference>
<dbReference type="eggNOG" id="ENOG503315M">
    <property type="taxonomic scope" value="Bacteria"/>
</dbReference>
<name>A6TQQ4_ALKMQ</name>
<sequence length="104" mass="11862">MKIEKGTWVRIHDIVMEPSERAPQVPDDTKEVPLEMWIKGFLREEDVKVGDVVSVETITGRIVTGTLVEINPYYDHDFGRCVPELLKIGLQLKEILWGGQSDVK</sequence>
<accession>A6TQQ4</accession>
<dbReference type="NCBIfam" id="NF040739">
    <property type="entry name" value="ornith_OrtA"/>
    <property type="match status" value="1"/>
</dbReference>
<gene>
    <name evidence="1" type="ordered locus">Amet_2368</name>
</gene>
<dbReference type="AlphaFoldDB" id="A6TQQ4"/>
<evidence type="ECO:0008006" key="3">
    <source>
        <dbReference type="Google" id="ProtNLM"/>
    </source>
</evidence>